<dbReference type="InterPro" id="IPR021136">
    <property type="entry name" value="Flagellar_hook_control-like_C"/>
</dbReference>
<feature type="region of interest" description="Disordered" evidence="1">
    <location>
        <begin position="702"/>
        <end position="734"/>
    </location>
</feature>
<dbReference type="Pfam" id="PF02120">
    <property type="entry name" value="Flg_hook"/>
    <property type="match status" value="1"/>
</dbReference>
<feature type="compositionally biased region" description="Low complexity" evidence="1">
    <location>
        <begin position="505"/>
        <end position="514"/>
    </location>
</feature>
<evidence type="ECO:0000256" key="1">
    <source>
        <dbReference type="SAM" id="MobiDB-lite"/>
    </source>
</evidence>
<dbReference type="CDD" id="cd17470">
    <property type="entry name" value="T3SS_Flik_C"/>
    <property type="match status" value="1"/>
</dbReference>
<feature type="compositionally biased region" description="Basic and acidic residues" evidence="1">
    <location>
        <begin position="20"/>
        <end position="34"/>
    </location>
</feature>
<dbReference type="KEGG" id="vih:AB0763_04640"/>
<gene>
    <name evidence="3" type="ORF">AB0763_04640</name>
</gene>
<dbReference type="Gene3D" id="3.30.750.140">
    <property type="match status" value="1"/>
</dbReference>
<feature type="region of interest" description="Disordered" evidence="1">
    <location>
        <begin position="240"/>
        <end position="263"/>
    </location>
</feature>
<organism evidence="3">
    <name type="scientific">Vibrio sp. HB236076</name>
    <dbReference type="NCBI Taxonomy" id="3232307"/>
    <lineage>
        <taxon>Bacteria</taxon>
        <taxon>Pseudomonadati</taxon>
        <taxon>Pseudomonadota</taxon>
        <taxon>Gammaproteobacteria</taxon>
        <taxon>Vibrionales</taxon>
        <taxon>Vibrionaceae</taxon>
        <taxon>Vibrio</taxon>
    </lineage>
</organism>
<dbReference type="AlphaFoldDB" id="A0AB39HDB3"/>
<name>A0AB39HDB3_9VIBR</name>
<feature type="domain" description="Flagellar hook-length control protein-like C-terminal" evidence="2">
    <location>
        <begin position="635"/>
        <end position="717"/>
    </location>
</feature>
<feature type="compositionally biased region" description="Polar residues" evidence="1">
    <location>
        <begin position="119"/>
        <end position="130"/>
    </location>
</feature>
<reference evidence="3" key="1">
    <citation type="submission" date="2024-07" db="EMBL/GenBank/DDBJ databases">
        <title>Genome Analysis of a Potential Novel Vibrio Species Secreting pH- and Thermo-stable Alginate Lyase and its Application in Producing Alginate Oligosaccharides.</title>
        <authorList>
            <person name="Huang H."/>
            <person name="Bao K."/>
        </authorList>
    </citation>
    <scope>NUCLEOTIDE SEQUENCE</scope>
    <source>
        <strain evidence="3">HB236076</strain>
    </source>
</reference>
<feature type="compositionally biased region" description="Low complexity" evidence="1">
    <location>
        <begin position="76"/>
        <end position="88"/>
    </location>
</feature>
<evidence type="ECO:0000313" key="3">
    <source>
        <dbReference type="EMBL" id="XDK25932.1"/>
    </source>
</evidence>
<evidence type="ECO:0000259" key="2">
    <source>
        <dbReference type="Pfam" id="PF02120"/>
    </source>
</evidence>
<proteinExistence type="predicted"/>
<keyword evidence="3" id="KW-0282">Flagellum</keyword>
<keyword evidence="3" id="KW-0969">Cilium</keyword>
<feature type="region of interest" description="Disordered" evidence="1">
    <location>
        <begin position="593"/>
        <end position="613"/>
    </location>
</feature>
<protein>
    <submittedName>
        <fullName evidence="3">Flagellar hook-length control protein FliK</fullName>
    </submittedName>
</protein>
<sequence>MNVSLSPSAKPAKEPSIGQGDREIASLSNSEKHQFQGVFNEAIEAQSSEKKAKQPGHLAEATTGGSKPSAELNADTTHSQQSTSLLESSESEQENSLVLPSAPVSEGGGEEDEADSVLTEVNTASKSTSSVAFEGKVIAGTQALSTAPVHRTADEKTKTAAQSDEVVGAETEAQYSQVSPFLDRHAAKSDSVDNDAQHVIQTVNEAKQPEGFVNDTAGTQAQKDAPKDAQTIEVETNFQASSGARLSQETHSQPIVETSKPLDSSALTSVPIDEQVKMQAEQTMSDGQTLLQRLNQYHQALFDKSGKDLPLTQNGDDIVSQMPSLRTTHEEGPISTPSLAFVEPMTKLNAEIPNGEDGIDWSDSLSDEVALAAQWHAPTDEPTGDLDSKAVTETLRSSSPNQPLNHDDQLALELTHLLMQSASDKTEIPREQADAALDKVAQSLAQGQAVSPTQQQLLQALVHSPLVQPDQVAVAEQLLSQTLMAQTDVRPSVMGAVSADELPVPVSTSPSPLSQVKSAPSVPQVGGDLGVDKGESAPMSNEKMLNEFIAQRAAVNSQGTDNDRTVLKRQRTQMMNELSSVTGAEHKSAAGTVSAGYSSSNQGLSATPTSSMAPMRTDFTAMNMTRELAHDQLNEKVQMMMAKNLKSLDIRLDPPELGRLHIRMNLHSDGANVHFTVATPQARDMIEHTMPRLRDMLSSQGVSLGETSVQQEARQQSNSGGLAQGGQGSHNEQGAEMGALNEDESVVNVTLPTSANGVSFYA</sequence>
<feature type="region of interest" description="Disordered" evidence="1">
    <location>
        <begin position="1"/>
        <end position="130"/>
    </location>
</feature>
<dbReference type="EMBL" id="CP162601">
    <property type="protein sequence ID" value="XDK25932.1"/>
    <property type="molecule type" value="Genomic_DNA"/>
</dbReference>
<feature type="region of interest" description="Disordered" evidence="1">
    <location>
        <begin position="505"/>
        <end position="527"/>
    </location>
</feature>
<dbReference type="InterPro" id="IPR038610">
    <property type="entry name" value="FliK-like_C_sf"/>
</dbReference>
<accession>A0AB39HDB3</accession>
<feature type="region of interest" description="Disordered" evidence="1">
    <location>
        <begin position="147"/>
        <end position="166"/>
    </location>
</feature>
<dbReference type="PANTHER" id="PTHR37533">
    <property type="entry name" value="FLAGELLAR HOOK-LENGTH CONTROL PROTEIN"/>
    <property type="match status" value="1"/>
</dbReference>
<feature type="compositionally biased region" description="Polar residues" evidence="1">
    <location>
        <begin position="702"/>
        <end position="721"/>
    </location>
</feature>
<keyword evidence="3" id="KW-0966">Cell projection</keyword>
<dbReference type="InterPro" id="IPR052563">
    <property type="entry name" value="FliK"/>
</dbReference>
<dbReference type="RefSeq" id="WP_306101408.1">
    <property type="nucleotide sequence ID" value="NZ_CP162601.1"/>
</dbReference>
<feature type="compositionally biased region" description="Polar residues" evidence="1">
    <location>
        <begin position="595"/>
        <end position="612"/>
    </location>
</feature>
<dbReference type="PANTHER" id="PTHR37533:SF2">
    <property type="entry name" value="FLAGELLAR HOOK-LENGTH CONTROL PROTEIN"/>
    <property type="match status" value="1"/>
</dbReference>